<proteinExistence type="predicted"/>
<gene>
    <name evidence="1" type="ORF">MarFTMF_048</name>
</gene>
<dbReference type="EMBL" id="OR343188">
    <property type="protein sequence ID" value="WNL49564.1"/>
    <property type="molecule type" value="Genomic_DNA"/>
</dbReference>
<sequence>MKIHSSNDGLLTFGFRHWKNGTFDIKVKVLDALVETNCVRVHKWLTRELDMWLWIGQENTLERLERYGKFLSQ</sequence>
<organism evidence="1">
    <name type="scientific">Marseillevirus sp</name>
    <dbReference type="NCBI Taxonomy" id="2809551"/>
    <lineage>
        <taxon>Viruses</taxon>
        <taxon>Varidnaviria</taxon>
        <taxon>Bamfordvirae</taxon>
        <taxon>Nucleocytoviricota</taxon>
        <taxon>Megaviricetes</taxon>
        <taxon>Pimascovirales</taxon>
        <taxon>Pimascovirales incertae sedis</taxon>
        <taxon>Marseilleviridae</taxon>
        <taxon>Marseillevirus</taxon>
    </lineage>
</organism>
<name>A0AA96EKY9_9VIRU</name>
<evidence type="ECO:0000313" key="1">
    <source>
        <dbReference type="EMBL" id="WNL49564.1"/>
    </source>
</evidence>
<protein>
    <submittedName>
        <fullName evidence="1">Uncharacterized protein</fullName>
    </submittedName>
</protein>
<accession>A0AA96EKY9</accession>
<reference evidence="1" key="1">
    <citation type="submission" date="2023-07" db="EMBL/GenBank/DDBJ databases">
        <authorList>
            <person name="Xia Y."/>
        </authorList>
    </citation>
    <scope>NUCLEOTIDE SEQUENCE</scope>
    <source>
        <strain evidence="1">F</strain>
    </source>
</reference>